<keyword evidence="4" id="KW-1185">Reference proteome</keyword>
<dbReference type="InterPro" id="IPR011641">
    <property type="entry name" value="Tyr-kin_ephrin_A/B_rcpt-like"/>
</dbReference>
<dbReference type="EMBL" id="CAUJNA010000456">
    <property type="protein sequence ID" value="CAJ1377347.1"/>
    <property type="molecule type" value="Genomic_DNA"/>
</dbReference>
<feature type="transmembrane region" description="Helical" evidence="1">
    <location>
        <begin position="6"/>
        <end position="30"/>
    </location>
</feature>
<evidence type="ECO:0000259" key="2">
    <source>
        <dbReference type="Pfam" id="PF07699"/>
    </source>
</evidence>
<feature type="non-terminal residue" evidence="3">
    <location>
        <position position="1256"/>
    </location>
</feature>
<accession>A0AA36HZ97</accession>
<feature type="domain" description="Tyrosine-protein kinase ephrin type A/B receptor-like" evidence="2">
    <location>
        <begin position="681"/>
        <end position="715"/>
    </location>
</feature>
<dbReference type="Pfam" id="PF07699">
    <property type="entry name" value="Ephrin_rec_like"/>
    <property type="match status" value="1"/>
</dbReference>
<keyword evidence="1" id="KW-0472">Membrane</keyword>
<sequence length="1256" mass="139752">APPSPAMAAWAALLACHVAGFGVIAVDWVAWKDGKSQGLPGPSWKPVSWSDRFQQMPWEVPGKPNAYRNFFPGATHYTLGTAGPEFVNLEVWQPFSESPPDSAVCANIRGALLNLYRNQLHRVAVTIRNVGWNGVGTKKICEPNQGCPTVMLLGASQFPQRVFADRALPLNHFMQEYLQTKLMRLQDDFPSVAFYQYLFDSNWMGIPFMTDVRLIAFNRTTFENLKLPLPPPYGRHWSWQSAFDAACRIKDEYGVPGLLANADYAEDFKFFTLMVQSKGSALYRVSGEGDSRVAKSGLGSEQAKDVMENFWMPIISRGCLRAHDGGAYWKGVEPPSAELIDKILDPETINPMHPPRVANFSNYRYRLADGKRAVVYGLVLASGFDEGLLVGVCTKEMMKDVDFTDRDTCEGRGSMVVKDDDDCKYQMLLAEVDSFRLSDSNLCEVYLCGTGRAVARLFNMSKNTTVYSEHCSEIMYASMPDKRTYQGGSALMMPKFVGQFPMCHNYAGRKDEACREQREGWEIIMELTDIHKPWISQANLMKEQSLPPPRQSLSQSLAKNWIWKPVVDALDMGIPSQYPNVPIPASSQLEDLNPIRIALLRRIYGNVSSQRARQEASSIIDELVRPCNASRWKNDPRCQNPLDGDPGCFAGQKLISDDLGTILCEHCSAGQFREERSVDQACEPCPLGRFSSSVGSSSCEQCPEGLVASITGATACFGCLPGQAPMDKTCRDCLAGTYQDSGLCMPCPSGYTSPPKSAAKEHCMPKPVLIWVNLAILVLVLSLAFLLPFALGRPTPIADVYLNGGRLALKTWGAHRVSRHQLLPVKVRLQNTGHYLLDGHIFRVQRQDEDVVWLLDSEGQHISTDINSSMGTMRILPCCTLWGVSFGRLPLLPVLLLKILPLILVLAWAAGNAEAEAMHLRWLLPTCIFGIIAVLCCSYYAWRTLLTETPLARRLRSFRETLLKANPAPRVTPRGPSRAIAADQIQDLLDTFRDFIGHRNMHYVANNLLLPLTEAHRLSYAELVGPCQVQWFVSHCWNNAFADFVRALQKVAIGTHPREGVSFWICTFSNNQWQVQAELGDGDPLSSSFFLALQSPGCRGTAMVLDQNCEPLRRSWCLFELLQTHFVSDSSERVGYQGLLLCTPAGILQWGNADVDTVLKLAEKMGSIRLEDAQATRPEDKAMIDRCVEQTVPGGFAEVNQFARESIRTVLDQANCSFQSRIKDLMSTLEVGTFPRLLGRRPEGSPSKKSDVAVTL</sequence>
<keyword evidence="1" id="KW-1133">Transmembrane helix</keyword>
<dbReference type="PANTHER" id="PTHR46967">
    <property type="entry name" value="INSULIN-LIKE GROWTH FACTOR BINDING PROTEIN,N-TERMINAL"/>
    <property type="match status" value="1"/>
</dbReference>
<evidence type="ECO:0000313" key="4">
    <source>
        <dbReference type="Proteomes" id="UP001178507"/>
    </source>
</evidence>
<dbReference type="SMART" id="SM01411">
    <property type="entry name" value="Ephrin_rec_like"/>
    <property type="match status" value="2"/>
</dbReference>
<feature type="transmembrane region" description="Helical" evidence="1">
    <location>
        <begin position="768"/>
        <end position="791"/>
    </location>
</feature>
<proteinExistence type="predicted"/>
<reference evidence="3" key="1">
    <citation type="submission" date="2023-08" db="EMBL/GenBank/DDBJ databases">
        <authorList>
            <person name="Chen Y."/>
            <person name="Shah S."/>
            <person name="Dougan E. K."/>
            <person name="Thang M."/>
            <person name="Chan C."/>
        </authorList>
    </citation>
    <scope>NUCLEOTIDE SEQUENCE</scope>
</reference>
<evidence type="ECO:0000256" key="1">
    <source>
        <dbReference type="SAM" id="Phobius"/>
    </source>
</evidence>
<dbReference type="Gene3D" id="3.40.190.10">
    <property type="entry name" value="Periplasmic binding protein-like II"/>
    <property type="match status" value="1"/>
</dbReference>
<feature type="transmembrane region" description="Helical" evidence="1">
    <location>
        <begin position="922"/>
        <end position="942"/>
    </location>
</feature>
<dbReference type="Proteomes" id="UP001178507">
    <property type="component" value="Unassembled WGS sequence"/>
</dbReference>
<gene>
    <name evidence="3" type="ORF">EVOR1521_LOCUS6172</name>
</gene>
<feature type="transmembrane region" description="Helical" evidence="1">
    <location>
        <begin position="891"/>
        <end position="910"/>
    </location>
</feature>
<keyword evidence="1" id="KW-0812">Transmembrane</keyword>
<dbReference type="SUPFAM" id="SSF57184">
    <property type="entry name" value="Growth factor receptor domain"/>
    <property type="match status" value="1"/>
</dbReference>
<comment type="caution">
    <text evidence="3">The sequence shown here is derived from an EMBL/GenBank/DDBJ whole genome shotgun (WGS) entry which is preliminary data.</text>
</comment>
<dbReference type="SUPFAM" id="SSF53850">
    <property type="entry name" value="Periplasmic binding protein-like II"/>
    <property type="match status" value="1"/>
</dbReference>
<protein>
    <recommendedName>
        <fullName evidence="2">Tyrosine-protein kinase ephrin type A/B receptor-like domain-containing protein</fullName>
    </recommendedName>
</protein>
<name>A0AA36HZ97_9DINO</name>
<dbReference type="AlphaFoldDB" id="A0AA36HZ97"/>
<organism evidence="3 4">
    <name type="scientific">Effrenium voratum</name>
    <dbReference type="NCBI Taxonomy" id="2562239"/>
    <lineage>
        <taxon>Eukaryota</taxon>
        <taxon>Sar</taxon>
        <taxon>Alveolata</taxon>
        <taxon>Dinophyceae</taxon>
        <taxon>Suessiales</taxon>
        <taxon>Symbiodiniaceae</taxon>
        <taxon>Effrenium</taxon>
    </lineage>
</organism>
<evidence type="ECO:0000313" key="3">
    <source>
        <dbReference type="EMBL" id="CAJ1377347.1"/>
    </source>
</evidence>
<dbReference type="PANTHER" id="PTHR46967:SF2">
    <property type="entry name" value="SUSHI, VON WILLEBRAND FACTOR TYPE A, EGF AND PENTRAXIN DOMAIN-CONTAINING PROTEIN 1-LIKE"/>
    <property type="match status" value="1"/>
</dbReference>
<dbReference type="InterPro" id="IPR009030">
    <property type="entry name" value="Growth_fac_rcpt_cys_sf"/>
</dbReference>
<dbReference type="Gene3D" id="2.10.50.10">
    <property type="entry name" value="Tumor Necrosis Factor Receptor, subunit A, domain 2"/>
    <property type="match status" value="1"/>
</dbReference>